<organism evidence="2 3">
    <name type="scientific">Penicillium concentricum</name>
    <dbReference type="NCBI Taxonomy" id="293559"/>
    <lineage>
        <taxon>Eukaryota</taxon>
        <taxon>Fungi</taxon>
        <taxon>Dikarya</taxon>
        <taxon>Ascomycota</taxon>
        <taxon>Pezizomycotina</taxon>
        <taxon>Eurotiomycetes</taxon>
        <taxon>Eurotiomycetidae</taxon>
        <taxon>Eurotiales</taxon>
        <taxon>Aspergillaceae</taxon>
        <taxon>Penicillium</taxon>
    </lineage>
</organism>
<comment type="caution">
    <text evidence="2">The sequence shown here is derived from an EMBL/GenBank/DDBJ whole genome shotgun (WGS) entry which is preliminary data.</text>
</comment>
<dbReference type="PANTHER" id="PTHR43736">
    <property type="entry name" value="ADP-RIBOSE PYROPHOSPHATASE"/>
    <property type="match status" value="1"/>
</dbReference>
<evidence type="ECO:0000313" key="2">
    <source>
        <dbReference type="EMBL" id="KAJ5365313.1"/>
    </source>
</evidence>
<dbReference type="RefSeq" id="XP_056576780.1">
    <property type="nucleotide sequence ID" value="XM_056725929.1"/>
</dbReference>
<evidence type="ECO:0000259" key="1">
    <source>
        <dbReference type="PROSITE" id="PS51462"/>
    </source>
</evidence>
<dbReference type="EMBL" id="JAPZBT010000003">
    <property type="protein sequence ID" value="KAJ5365313.1"/>
    <property type="molecule type" value="Genomic_DNA"/>
</dbReference>
<reference evidence="2" key="1">
    <citation type="submission" date="2022-12" db="EMBL/GenBank/DDBJ databases">
        <authorList>
            <person name="Petersen C."/>
        </authorList>
    </citation>
    <scope>NUCLEOTIDE SEQUENCE</scope>
    <source>
        <strain evidence="2">IBT 3081</strain>
    </source>
</reference>
<dbReference type="OrthoDB" id="276276at2759"/>
<dbReference type="GeneID" id="81465112"/>
<dbReference type="Pfam" id="PF00293">
    <property type="entry name" value="NUDIX"/>
    <property type="match status" value="1"/>
</dbReference>
<name>A0A9W9RRX8_9EURO</name>
<accession>A0A9W9RRX8</accession>
<dbReference type="Proteomes" id="UP001147752">
    <property type="component" value="Unassembled WGS sequence"/>
</dbReference>
<proteinExistence type="predicted"/>
<dbReference type="InterPro" id="IPR015797">
    <property type="entry name" value="NUDIX_hydrolase-like_dom_sf"/>
</dbReference>
<dbReference type="SUPFAM" id="SSF55811">
    <property type="entry name" value="Nudix"/>
    <property type="match status" value="1"/>
</dbReference>
<dbReference type="PROSITE" id="PS51462">
    <property type="entry name" value="NUDIX"/>
    <property type="match status" value="1"/>
</dbReference>
<gene>
    <name evidence="2" type="ORF">N7517_008199</name>
</gene>
<evidence type="ECO:0000313" key="3">
    <source>
        <dbReference type="Proteomes" id="UP001147752"/>
    </source>
</evidence>
<keyword evidence="3" id="KW-1185">Reference proteome</keyword>
<feature type="domain" description="Nudix hydrolase" evidence="1">
    <location>
        <begin position="34"/>
        <end position="174"/>
    </location>
</feature>
<protein>
    <recommendedName>
        <fullName evidence="1">Nudix hydrolase domain-containing protein</fullName>
    </recommendedName>
</protein>
<dbReference type="CDD" id="cd02883">
    <property type="entry name" value="NUDIX_Hydrolase"/>
    <property type="match status" value="1"/>
</dbReference>
<dbReference type="Gene3D" id="3.90.79.10">
    <property type="entry name" value="Nucleoside Triphosphate Pyrophosphohydrolase"/>
    <property type="match status" value="1"/>
</dbReference>
<sequence length="205" mass="23460">MASSFNDSTTEPILLRLQDVNIPMSVLQEKNPDTNRFTASVIAFRQNSETPPQPEVLLIQRGYEGSWGGSWEVPGGGYETGKDVSILQTALRETREEASLEISSNFIFPLVYRTTFRHKESRMASYTFIVELSKEVPIVLSDEHLDWGFFNEKEICLFSPYEKGKAQDGKVMLKRKKETLRHFFSNKESLRNGDVNTQNPTERTD</sequence>
<reference evidence="2" key="2">
    <citation type="journal article" date="2023" name="IMA Fungus">
        <title>Comparative genomic study of the Penicillium genus elucidates a diverse pangenome and 15 lateral gene transfer events.</title>
        <authorList>
            <person name="Petersen C."/>
            <person name="Sorensen T."/>
            <person name="Nielsen M.R."/>
            <person name="Sondergaard T.E."/>
            <person name="Sorensen J.L."/>
            <person name="Fitzpatrick D.A."/>
            <person name="Frisvad J.C."/>
            <person name="Nielsen K.L."/>
        </authorList>
    </citation>
    <scope>NUCLEOTIDE SEQUENCE</scope>
    <source>
        <strain evidence="2">IBT 3081</strain>
    </source>
</reference>
<dbReference type="AlphaFoldDB" id="A0A9W9RRX8"/>
<dbReference type="PANTHER" id="PTHR43736:SF1">
    <property type="entry name" value="DIHYDRONEOPTERIN TRIPHOSPHATE DIPHOSPHATASE"/>
    <property type="match status" value="1"/>
</dbReference>
<dbReference type="InterPro" id="IPR000086">
    <property type="entry name" value="NUDIX_hydrolase_dom"/>
</dbReference>